<feature type="compositionally biased region" description="Pro residues" evidence="1">
    <location>
        <begin position="2052"/>
        <end position="2074"/>
    </location>
</feature>
<feature type="compositionally biased region" description="Basic and acidic residues" evidence="1">
    <location>
        <begin position="505"/>
        <end position="533"/>
    </location>
</feature>
<feature type="region of interest" description="Disordered" evidence="1">
    <location>
        <begin position="2035"/>
        <end position="2104"/>
    </location>
</feature>
<feature type="compositionally biased region" description="Low complexity" evidence="1">
    <location>
        <begin position="874"/>
        <end position="885"/>
    </location>
</feature>
<keyword evidence="3" id="KW-1185">Reference proteome</keyword>
<feature type="compositionally biased region" description="Polar residues" evidence="1">
    <location>
        <begin position="1902"/>
        <end position="1929"/>
    </location>
</feature>
<feature type="region of interest" description="Disordered" evidence="1">
    <location>
        <begin position="1"/>
        <end position="55"/>
    </location>
</feature>
<organism evidence="3">
    <name type="scientific">Volvox carteri f. nagariensis</name>
    <dbReference type="NCBI Taxonomy" id="3068"/>
    <lineage>
        <taxon>Eukaryota</taxon>
        <taxon>Viridiplantae</taxon>
        <taxon>Chlorophyta</taxon>
        <taxon>core chlorophytes</taxon>
        <taxon>Chlorophyceae</taxon>
        <taxon>CS clade</taxon>
        <taxon>Chlamydomonadales</taxon>
        <taxon>Volvocaceae</taxon>
        <taxon>Volvox</taxon>
    </lineage>
</organism>
<feature type="region of interest" description="Disordered" evidence="1">
    <location>
        <begin position="287"/>
        <end position="632"/>
    </location>
</feature>
<feature type="compositionally biased region" description="Low complexity" evidence="1">
    <location>
        <begin position="1474"/>
        <end position="1488"/>
    </location>
</feature>
<feature type="compositionally biased region" description="Polar residues" evidence="1">
    <location>
        <begin position="480"/>
        <end position="490"/>
    </location>
</feature>
<feature type="compositionally biased region" description="Acidic residues" evidence="1">
    <location>
        <begin position="575"/>
        <end position="591"/>
    </location>
</feature>
<feature type="region of interest" description="Disordered" evidence="1">
    <location>
        <begin position="1455"/>
        <end position="1488"/>
    </location>
</feature>
<dbReference type="InParanoid" id="D8UE31"/>
<feature type="compositionally biased region" description="Polar residues" evidence="1">
    <location>
        <begin position="194"/>
        <end position="204"/>
    </location>
</feature>
<feature type="compositionally biased region" description="Polar residues" evidence="1">
    <location>
        <begin position="373"/>
        <end position="388"/>
    </location>
</feature>
<feature type="compositionally biased region" description="Polar residues" evidence="1">
    <location>
        <begin position="137"/>
        <end position="149"/>
    </location>
</feature>
<feature type="compositionally biased region" description="Gly residues" evidence="1">
    <location>
        <begin position="1654"/>
        <end position="1670"/>
    </location>
</feature>
<gene>
    <name evidence="2" type="ORF">VOLCADRAFT_97962</name>
</gene>
<evidence type="ECO:0000256" key="1">
    <source>
        <dbReference type="SAM" id="MobiDB-lite"/>
    </source>
</evidence>
<evidence type="ECO:0000313" key="2">
    <source>
        <dbReference type="EMBL" id="EFJ42053.1"/>
    </source>
</evidence>
<dbReference type="KEGG" id="vcn:VOLCADRAFT_97962"/>
<name>D8UE31_VOLCA</name>
<feature type="region of interest" description="Disordered" evidence="1">
    <location>
        <begin position="1502"/>
        <end position="1539"/>
    </location>
</feature>
<sequence length="2223" mass="223305">MGCTRMQVPQQAGHQNQMRSNVNSRRTSSFIASSSRPEKEKPTNAAPAVTGPTTSINRNRVTANVAPVQAQGRDLNTATYQHAAPALAAPTAATAVKLSTAVATVVPSDIARNDSPAAVAVVASGSRAAVTAGGTMRRSSGPQPSTQWDPQHHHQQCYVQQQEHQQQPPPQQQSMPSHEGTLTHGYKQDMRLGTSPTGQRQGAASTAHAPLGAETHGSAAYTTADISGAANLRRQKLEALKARRARASPAAAASPAAVVPGPMIAASAIAGDLVSMVSYAEEHQRAVRDPAWSRSTSLSPAKSPPPHHQHQHYHGQVPRGRRSPSPPPPPGYGSPPRDARRGGGNGGVGSAATAAASAGGMRPAAVAKMRSPDNGTQTDPSDLDMSSLQQRQRAHYQQHHQQQQQQQHQQVLVDELRPAGRLSAGKSPPGADGAGAGVWAAAASADDTRDLADQSQQQRQQQSPHVTRPASSRRQHAASRDSSATATVLVSKSAVGAAEAGPESSARRHSGDNSSQQRRDQNHSGRPADDKLLPRQQPEQPQQQFPQRDSEGNNRRIRMAEMVRRFREEPVTVLAEDEEEEEEDEEEEGEGAEMPGAGDRVMKGEGGSSDGAVDGDADQDQDQDHPVDDLAAAVLQRSRAMLRERDAIQQRIEAALSKFGVASGAGGPSGAGLLQPQPQPQPQQQPQQDLRSGLSAAAPVRDHPHKEGEGPRGSSPRPDLDLDLGLGKDRKSTAGRSFGKGFGENEGVGRPGYNGGSRRHHHRHHPDDGDNGEDRYMGESQMEGGGAAVDGCVQGFRSDAALWHQRVGSGSGGLGGAGGGHGSGSSSSNSCTGSESSGEVPRALLAQAGVDPAPAAAPASPSITMAGGVGGSGPSLASLSPTTSSPLPPPGSSPRPGLLLKRGEAVPNDPLQAWRQLRQQQQQRSPVGFLPDLSAMAMSSVANGPATGSPSASAAAAIGAHGGGGAQQELVVRFDGTLGTHLPGGFSAARTALADWLGQVSGAAAAAVVAGRCVGSGGRDSGLPGGSDEPPRSGAVASGLRAAVTAAPGALAGAASGFLGLSGAGGGASGHSWGAGMAAVGPSFTASASAAATDPLVPSVDDLLARLAQRFGLVPGTASLPSSSKTAFGSVAGTSPASASAAQSLGAVLAPAAADAVHALAAAATIASPAPPMTSPDAAVILHSCVVSTAAATSGAAAPSATSAAAFRAAGGDMDKDEASCSSSTTGVRRAAAHQTNGGTASSRLYGPCEPLQVPPPLPPRDADADAGPCGEPAPQHAGGRLVEVAAVAGAAAATASNGVMSGAAGGGSRRLADAFEEAAVEDAAVRRAAVGQYVTNPKAPVVAEMEETEVAVEDVAVEDVDMERSGSLKSDDEAAAPAVASAAWPGWLAALGIPRPVDAALLPAAFRDDGSGGGGSGESERGHDAAGARAREADVAPEYVEPHDMALRVVKGNPDSAEASLRKSPGAGGGSGDVSASGSFSPASSPGSRAVVTAAAAVAAPTATATSSATSGTRDHGASSSRVASPQAASGDAAPGSSASAAADAEVGFSTPVSLRLLSTDTRGAAAAAAAGGDFGPRPTAFTPVLGSLLDLAVGGSLFADTPPTSARRTHAQPRSHSHLQVDLGLDLDPGGHWPGGPALPSGITQNGEGEEGGGAVGAGGGDDVGDGTGRVVDSADGDVMQAFMPIASPEPVAAGLSPSRRRRLVGRGGGGAGRWGGDETGSSGGGASPGGLMVRVPGDVSSSTPFSSIASSGGSRFAAILHHTVTAALFGDSPVTSLEHGAETAFVMPWLPGAERTSSSWDRDRDHHLRPAVPPAVPLAAVAGTLREASMASIDPHEGVAAVATNNRETQAAAADAGGGGVPEFRGDGRWYTAGPLSPLTFDDRRKGSTEGQHAGTEGSGASTDGTTDPSSRGQEADRSNSSSTESVYDFGASAHPVLYSLDIEELLMLGASHQDATIGGDSVRSSGAAAAAAAATAALAAAAAARGMSIPEAAAAAAAAAASGSFEIEIDPVTGESGLVFMVDDPLEAMFLSGGGGGSSMPMGRRPQPSQPSQPSPPSPPPIQPLPPPQRPDGSGKVLDGREAAAATAPPGRRTGHPDEYMPALPAAAAAPHGSLLDFNTSVSLPPYSQSCLQPLGRQAPSMSVAYPGPLGQDPHQQRLRPAAAVATAEADKAWPGGDPEAAAEDVIVAMLKRKMDACMDKLRSLERDLRRSPPPPASR</sequence>
<feature type="region of interest" description="Disordered" evidence="1">
    <location>
        <begin position="1853"/>
        <end position="1930"/>
    </location>
</feature>
<feature type="compositionally biased region" description="Low complexity" evidence="1">
    <location>
        <begin position="156"/>
        <end position="166"/>
    </location>
</feature>
<feature type="compositionally biased region" description="Low complexity" evidence="1">
    <location>
        <begin position="852"/>
        <end position="862"/>
    </location>
</feature>
<feature type="compositionally biased region" description="Low complexity" evidence="1">
    <location>
        <begin position="1525"/>
        <end position="1539"/>
    </location>
</feature>
<feature type="compositionally biased region" description="Basic and acidic residues" evidence="1">
    <location>
        <begin position="1419"/>
        <end position="1433"/>
    </location>
</feature>
<feature type="compositionally biased region" description="Gly residues" evidence="1">
    <location>
        <begin position="738"/>
        <end position="755"/>
    </location>
</feature>
<feature type="compositionally biased region" description="Low complexity" evidence="1">
    <location>
        <begin position="399"/>
        <end position="410"/>
    </location>
</feature>
<feature type="compositionally biased region" description="Basic and acidic residues" evidence="1">
    <location>
        <begin position="700"/>
        <end position="710"/>
    </location>
</feature>
<dbReference type="InterPro" id="IPR051144">
    <property type="entry name" value="Formin_homology_domain"/>
</dbReference>
<feature type="compositionally biased region" description="Basic and acidic residues" evidence="1">
    <location>
        <begin position="765"/>
        <end position="777"/>
    </location>
</feature>
<accession>D8UE31</accession>
<feature type="compositionally biased region" description="Polar residues" evidence="1">
    <location>
        <begin position="1234"/>
        <end position="1243"/>
    </location>
</feature>
<feature type="compositionally biased region" description="Low complexity" evidence="1">
    <location>
        <begin position="24"/>
        <end position="35"/>
    </location>
</feature>
<feature type="region of interest" description="Disordered" evidence="1">
    <location>
        <begin position="1213"/>
        <end position="1269"/>
    </location>
</feature>
<dbReference type="PANTHER" id="PTHR45733">
    <property type="entry name" value="FORMIN-J"/>
    <property type="match status" value="1"/>
</dbReference>
<feature type="compositionally biased region" description="Low complexity" evidence="1">
    <location>
        <begin position="424"/>
        <end position="445"/>
    </location>
</feature>
<feature type="compositionally biased region" description="Low complexity" evidence="1">
    <location>
        <begin position="1502"/>
        <end position="1512"/>
    </location>
</feature>
<feature type="region of interest" description="Disordered" evidence="1">
    <location>
        <begin position="661"/>
        <end position="791"/>
    </location>
</feature>
<feature type="region of interest" description="Disordered" evidence="1">
    <location>
        <begin position="1693"/>
        <end position="1735"/>
    </location>
</feature>
<feature type="compositionally biased region" description="Low complexity" evidence="1">
    <location>
        <begin position="2087"/>
        <end position="2096"/>
    </location>
</feature>
<dbReference type="Proteomes" id="UP000001058">
    <property type="component" value="Unassembled WGS sequence"/>
</dbReference>
<feature type="compositionally biased region" description="Low complexity" evidence="1">
    <location>
        <begin position="534"/>
        <end position="547"/>
    </location>
</feature>
<feature type="region of interest" description="Disordered" evidence="1">
    <location>
        <begin position="1411"/>
        <end position="1433"/>
    </location>
</feature>
<feature type="compositionally biased region" description="Polar residues" evidence="1">
    <location>
        <begin position="7"/>
        <end position="23"/>
    </location>
</feature>
<proteinExistence type="predicted"/>
<protein>
    <submittedName>
        <fullName evidence="2">Uncharacterized protein</fullName>
    </submittedName>
</protein>
<feature type="compositionally biased region" description="Low complexity" evidence="1">
    <location>
        <begin position="824"/>
        <end position="838"/>
    </location>
</feature>
<dbReference type="EMBL" id="GL378387">
    <property type="protein sequence ID" value="EFJ42053.1"/>
    <property type="molecule type" value="Genomic_DNA"/>
</dbReference>
<reference evidence="2 3" key="1">
    <citation type="journal article" date="2010" name="Science">
        <title>Genomic analysis of organismal complexity in the multicellular green alga Volvox carteri.</title>
        <authorList>
            <person name="Prochnik S.E."/>
            <person name="Umen J."/>
            <person name="Nedelcu A.M."/>
            <person name="Hallmann A."/>
            <person name="Miller S.M."/>
            <person name="Nishii I."/>
            <person name="Ferris P."/>
            <person name="Kuo A."/>
            <person name="Mitros T."/>
            <person name="Fritz-Laylin L.K."/>
            <person name="Hellsten U."/>
            <person name="Chapman J."/>
            <person name="Simakov O."/>
            <person name="Rensing S.A."/>
            <person name="Terry A."/>
            <person name="Pangilinan J."/>
            <person name="Kapitonov V."/>
            <person name="Jurka J."/>
            <person name="Salamov A."/>
            <person name="Shapiro H."/>
            <person name="Schmutz J."/>
            <person name="Grimwood J."/>
            <person name="Lindquist E."/>
            <person name="Lucas S."/>
            <person name="Grigoriev I.V."/>
            <person name="Schmitt R."/>
            <person name="Kirk D."/>
            <person name="Rokhsar D.S."/>
        </authorList>
    </citation>
    <scope>NUCLEOTIDE SEQUENCE [LARGE SCALE GENOMIC DNA]</scope>
    <source>
        <strain evidence="3">f. Nagariensis / Eve</strain>
    </source>
</reference>
<dbReference type="GeneID" id="9622698"/>
<feature type="compositionally biased region" description="Low complexity" evidence="1">
    <location>
        <begin position="350"/>
        <end position="367"/>
    </location>
</feature>
<evidence type="ECO:0000313" key="3">
    <source>
        <dbReference type="Proteomes" id="UP000001058"/>
    </source>
</evidence>
<feature type="compositionally biased region" description="Gly residues" evidence="1">
    <location>
        <begin position="1708"/>
        <end position="1731"/>
    </location>
</feature>
<dbReference type="OrthoDB" id="515366at2759"/>
<dbReference type="RefSeq" id="XP_002956928.1">
    <property type="nucleotide sequence ID" value="XM_002956882.1"/>
</dbReference>
<feature type="compositionally biased region" description="Pro residues" evidence="1">
    <location>
        <begin position="324"/>
        <end position="333"/>
    </location>
</feature>
<feature type="region of interest" description="Disordered" evidence="1">
    <location>
        <begin position="131"/>
        <end position="209"/>
    </location>
</feature>
<feature type="region of interest" description="Disordered" evidence="1">
    <location>
        <begin position="1632"/>
        <end position="1673"/>
    </location>
</feature>
<feature type="compositionally biased region" description="Low complexity" evidence="1">
    <location>
        <begin position="453"/>
        <end position="463"/>
    </location>
</feature>
<feature type="compositionally biased region" description="Basic and acidic residues" evidence="1">
    <location>
        <begin position="548"/>
        <end position="570"/>
    </location>
</feature>
<feature type="region of interest" description="Disordered" evidence="1">
    <location>
        <begin position="804"/>
        <end position="903"/>
    </location>
</feature>
<feature type="compositionally biased region" description="Gly residues" evidence="1">
    <location>
        <begin position="809"/>
        <end position="823"/>
    </location>
</feature>